<dbReference type="EMBL" id="JAGVWC010000010">
    <property type="protein sequence ID" value="MBS3061539.1"/>
    <property type="molecule type" value="Genomic_DNA"/>
</dbReference>
<evidence type="ECO:0000256" key="5">
    <source>
        <dbReference type="ARBA" id="ARBA00023136"/>
    </source>
</evidence>
<dbReference type="GO" id="GO:0022857">
    <property type="term" value="F:transmembrane transporter activity"/>
    <property type="evidence" value="ECO:0007669"/>
    <property type="project" value="TreeGrafter"/>
</dbReference>
<feature type="transmembrane region" description="Helical" evidence="7">
    <location>
        <begin position="262"/>
        <end position="286"/>
    </location>
</feature>
<reference evidence="10" key="2">
    <citation type="submission" date="2021-05" db="EMBL/GenBank/DDBJ databases">
        <title>Protein family content uncovers lineage relationships and bacterial pathway maintenance mechanisms in DPANN archaea.</title>
        <authorList>
            <person name="Castelle C.J."/>
            <person name="Meheust R."/>
            <person name="Jaffe A.L."/>
            <person name="Seitz K."/>
            <person name="Gong X."/>
            <person name="Baker B.J."/>
            <person name="Banfield J.F."/>
        </authorList>
    </citation>
    <scope>NUCLEOTIDE SEQUENCE</scope>
    <source>
        <strain evidence="10">RIFCSPLOWO2_01_FULL_AR10_48_17</strain>
    </source>
</reference>
<sequence>MIDQESIKTAAKTLQSQGWRTSLTVLAIVLGITAIITLVSLGEGLNASVTKQFQSMGTDTLVVLPGKGFVESAFAQLRDDDDETIETVRGVSFAAEIYIASQQMEYKGERKTRLVIGIDPAQMSQMNIIGLVSLESGRVLSPRDQTAVMVGPRLAEKTFEKIVYVNNEIKMNDAHYRVVARLSKATNSFYGNFMDNAVILNSDQLTKIQPGIKPNRIFVKLDEGVKPDDVKERIENELELRHNQTDFQVMTPSQVGETAGSVIGLIQTILVGIAAISLVVGGVGVMNTMYMSVTERTSEVGVMKAIGAGNEQIRDIFLTEAALIGIIGGIIGTILGVGLATIITIAAQYGGFDLEAVITWPTIAGAVLFSMGLCLVFGYLPAKQAADLDPVEAIRRKG</sequence>
<evidence type="ECO:0000256" key="1">
    <source>
        <dbReference type="ARBA" id="ARBA00004651"/>
    </source>
</evidence>
<evidence type="ECO:0000259" key="9">
    <source>
        <dbReference type="Pfam" id="PF12704"/>
    </source>
</evidence>
<gene>
    <name evidence="10" type="ORF">J4215_03070</name>
</gene>
<dbReference type="Proteomes" id="UP000675968">
    <property type="component" value="Unassembled WGS sequence"/>
</dbReference>
<keyword evidence="4 7" id="KW-1133">Transmembrane helix</keyword>
<keyword evidence="2" id="KW-1003">Cell membrane</keyword>
<dbReference type="GO" id="GO:0005886">
    <property type="term" value="C:plasma membrane"/>
    <property type="evidence" value="ECO:0007669"/>
    <property type="project" value="UniProtKB-SubCell"/>
</dbReference>
<evidence type="ECO:0000256" key="2">
    <source>
        <dbReference type="ARBA" id="ARBA00022475"/>
    </source>
</evidence>
<dbReference type="AlphaFoldDB" id="A0A8T4L7N8"/>
<evidence type="ECO:0000313" key="11">
    <source>
        <dbReference type="Proteomes" id="UP000675968"/>
    </source>
</evidence>
<keyword evidence="5 7" id="KW-0472">Membrane</keyword>
<evidence type="ECO:0000256" key="4">
    <source>
        <dbReference type="ARBA" id="ARBA00022989"/>
    </source>
</evidence>
<feature type="transmembrane region" description="Helical" evidence="7">
    <location>
        <begin position="21"/>
        <end position="42"/>
    </location>
</feature>
<protein>
    <submittedName>
        <fullName evidence="10">ABC transporter permease</fullName>
    </submittedName>
</protein>
<feature type="transmembrane region" description="Helical" evidence="7">
    <location>
        <begin position="321"/>
        <end position="346"/>
    </location>
</feature>
<dbReference type="PANTHER" id="PTHR30572:SF4">
    <property type="entry name" value="ABC TRANSPORTER PERMEASE YTRF"/>
    <property type="match status" value="1"/>
</dbReference>
<feature type="domain" description="ABC3 transporter permease C-terminal" evidence="8">
    <location>
        <begin position="273"/>
        <end position="388"/>
    </location>
</feature>
<organism evidence="10 11">
    <name type="scientific">Candidatus Iainarchaeum sp</name>
    <dbReference type="NCBI Taxonomy" id="3101447"/>
    <lineage>
        <taxon>Archaea</taxon>
        <taxon>Candidatus Iainarchaeota</taxon>
        <taxon>Candidatus Iainarchaeia</taxon>
        <taxon>Candidatus Iainarchaeales</taxon>
        <taxon>Candidatus Iainarchaeaceae</taxon>
        <taxon>Candidatus Iainarchaeum</taxon>
    </lineage>
</organism>
<comment type="subcellular location">
    <subcellularLocation>
        <location evidence="1">Cell membrane</location>
        <topology evidence="1">Multi-pass membrane protein</topology>
    </subcellularLocation>
</comment>
<accession>A0A8T4L7N8</accession>
<evidence type="ECO:0000256" key="6">
    <source>
        <dbReference type="ARBA" id="ARBA00038076"/>
    </source>
</evidence>
<keyword evidence="3 7" id="KW-0812">Transmembrane</keyword>
<reference evidence="10" key="1">
    <citation type="submission" date="2021-03" db="EMBL/GenBank/DDBJ databases">
        <authorList>
            <person name="Jaffe A."/>
        </authorList>
    </citation>
    <scope>NUCLEOTIDE SEQUENCE</scope>
    <source>
        <strain evidence="10">RIFCSPLOWO2_01_FULL_AR10_48_17</strain>
    </source>
</reference>
<evidence type="ECO:0000259" key="8">
    <source>
        <dbReference type="Pfam" id="PF02687"/>
    </source>
</evidence>
<proteinExistence type="inferred from homology"/>
<evidence type="ECO:0000256" key="7">
    <source>
        <dbReference type="SAM" id="Phobius"/>
    </source>
</evidence>
<dbReference type="Pfam" id="PF02687">
    <property type="entry name" value="FtsX"/>
    <property type="match status" value="1"/>
</dbReference>
<evidence type="ECO:0000313" key="10">
    <source>
        <dbReference type="EMBL" id="MBS3061539.1"/>
    </source>
</evidence>
<evidence type="ECO:0000256" key="3">
    <source>
        <dbReference type="ARBA" id="ARBA00022692"/>
    </source>
</evidence>
<dbReference type="InterPro" id="IPR003838">
    <property type="entry name" value="ABC3_permease_C"/>
</dbReference>
<comment type="similarity">
    <text evidence="6">Belongs to the ABC-4 integral membrane protein family.</text>
</comment>
<name>A0A8T4L7N8_9ARCH</name>
<feature type="transmembrane region" description="Helical" evidence="7">
    <location>
        <begin position="358"/>
        <end position="380"/>
    </location>
</feature>
<dbReference type="Pfam" id="PF12704">
    <property type="entry name" value="MacB_PCD"/>
    <property type="match status" value="1"/>
</dbReference>
<dbReference type="PANTHER" id="PTHR30572">
    <property type="entry name" value="MEMBRANE COMPONENT OF TRANSPORTER-RELATED"/>
    <property type="match status" value="1"/>
</dbReference>
<feature type="domain" description="MacB-like periplasmic core" evidence="9">
    <location>
        <begin position="21"/>
        <end position="236"/>
    </location>
</feature>
<dbReference type="InterPro" id="IPR050250">
    <property type="entry name" value="Macrolide_Exporter_MacB"/>
</dbReference>
<dbReference type="InterPro" id="IPR025857">
    <property type="entry name" value="MacB_PCD"/>
</dbReference>
<comment type="caution">
    <text evidence="10">The sequence shown here is derived from an EMBL/GenBank/DDBJ whole genome shotgun (WGS) entry which is preliminary data.</text>
</comment>